<dbReference type="CDD" id="cd00167">
    <property type="entry name" value="SANT"/>
    <property type="match status" value="1"/>
</dbReference>
<reference evidence="11" key="1">
    <citation type="submission" date="2022-12" db="EMBL/GenBank/DDBJ databases">
        <title>Draft genome assemblies for two species of Escallonia (Escalloniales).</title>
        <authorList>
            <person name="Chanderbali A."/>
            <person name="Dervinis C."/>
            <person name="Anghel I."/>
            <person name="Soltis D."/>
            <person name="Soltis P."/>
            <person name="Zapata F."/>
        </authorList>
    </citation>
    <scope>NUCLEOTIDE SEQUENCE</scope>
    <source>
        <strain evidence="11">UCBG92.1500</strain>
        <tissue evidence="11">Leaf</tissue>
    </source>
</reference>
<evidence type="ECO:0000259" key="9">
    <source>
        <dbReference type="PROSITE" id="PS50090"/>
    </source>
</evidence>
<dbReference type="EMBL" id="JAVXUO010000740">
    <property type="protein sequence ID" value="KAK2989448.1"/>
    <property type="molecule type" value="Genomic_DNA"/>
</dbReference>
<dbReference type="PROSITE" id="PS50090">
    <property type="entry name" value="MYB_LIKE"/>
    <property type="match status" value="2"/>
</dbReference>
<dbReference type="SUPFAM" id="SSF46689">
    <property type="entry name" value="Homeodomain-like"/>
    <property type="match status" value="1"/>
</dbReference>
<feature type="region of interest" description="Disordered" evidence="8">
    <location>
        <begin position="1"/>
        <end position="21"/>
    </location>
</feature>
<keyword evidence="12" id="KW-1185">Reference proteome</keyword>
<evidence type="ECO:0000256" key="2">
    <source>
        <dbReference type="ARBA" id="ARBA00022737"/>
    </source>
</evidence>
<evidence type="ECO:0000259" key="10">
    <source>
        <dbReference type="PROSITE" id="PS51294"/>
    </source>
</evidence>
<proteinExistence type="predicted"/>
<feature type="domain" description="HTH myb-type" evidence="10">
    <location>
        <begin position="115"/>
        <end position="169"/>
    </location>
</feature>
<keyword evidence="4" id="KW-0238">DNA-binding</keyword>
<keyword evidence="2" id="KW-0677">Repeat</keyword>
<keyword evidence="5" id="KW-0010">Activator</keyword>
<evidence type="ECO:0000256" key="4">
    <source>
        <dbReference type="ARBA" id="ARBA00023125"/>
    </source>
</evidence>
<feature type="domain" description="Myb-like" evidence="9">
    <location>
        <begin position="115"/>
        <end position="165"/>
    </location>
</feature>
<keyword evidence="3" id="KW-0805">Transcription regulation</keyword>
<keyword evidence="6" id="KW-0804">Transcription</keyword>
<dbReference type="PANTHER" id="PTHR47999:SF86">
    <property type="entry name" value="MYB-RELATED PROTEIN MYB4-LIKE"/>
    <property type="match status" value="1"/>
</dbReference>
<feature type="compositionally biased region" description="Low complexity" evidence="8">
    <location>
        <begin position="174"/>
        <end position="185"/>
    </location>
</feature>
<comment type="caution">
    <text evidence="11">The sequence shown here is derived from an EMBL/GenBank/DDBJ whole genome shotgun (WGS) entry which is preliminary data.</text>
</comment>
<dbReference type="FunFam" id="1.10.10.60:FF:000302">
    <property type="entry name" value="Transcription factor TT2"/>
    <property type="match status" value="1"/>
</dbReference>
<dbReference type="Proteomes" id="UP001187471">
    <property type="component" value="Unassembled WGS sequence"/>
</dbReference>
<keyword evidence="7" id="KW-0539">Nucleus</keyword>
<feature type="compositionally biased region" description="Basic and acidic residues" evidence="8">
    <location>
        <begin position="1"/>
        <end position="14"/>
    </location>
</feature>
<evidence type="ECO:0000256" key="7">
    <source>
        <dbReference type="ARBA" id="ARBA00023242"/>
    </source>
</evidence>
<gene>
    <name evidence="11" type="ORF">RJ640_018766</name>
</gene>
<organism evidence="11 12">
    <name type="scientific">Escallonia rubra</name>
    <dbReference type="NCBI Taxonomy" id="112253"/>
    <lineage>
        <taxon>Eukaryota</taxon>
        <taxon>Viridiplantae</taxon>
        <taxon>Streptophyta</taxon>
        <taxon>Embryophyta</taxon>
        <taxon>Tracheophyta</taxon>
        <taxon>Spermatophyta</taxon>
        <taxon>Magnoliopsida</taxon>
        <taxon>eudicotyledons</taxon>
        <taxon>Gunneridae</taxon>
        <taxon>Pentapetalae</taxon>
        <taxon>asterids</taxon>
        <taxon>campanulids</taxon>
        <taxon>Escalloniales</taxon>
        <taxon>Escalloniaceae</taxon>
        <taxon>Escallonia</taxon>
    </lineage>
</organism>
<dbReference type="GO" id="GO:0005634">
    <property type="term" value="C:nucleus"/>
    <property type="evidence" value="ECO:0007669"/>
    <property type="project" value="UniProtKB-SubCell"/>
</dbReference>
<sequence length="299" mass="34012">EKRDKQSGRKRDMGRSPCCSKEGLNTGAWTAVEDKILSAHIKAQGEGNWRSLPKRAGTLHLICFQFPVLKLFSFALLDHNPIECQNMNNIYHWGVNAGLKRCGKSCRLRWLNYLRPDIKRGNISRDEEELIIRLHKLLGNRWSLIAGRLPGRTDNEIKNYWNTTLGKKVSGAQSSSKPSKYPSPRNKSELRKPAGQEPKIIQPPILPPVAIRTKAQRCTKVLLPTMTPPENIFLDDLDLQKFGRNEFPAFEDATREDCGCNINDSSIFEDWTVNDFLDENATVDLGSLESLLYTEEWSC</sequence>
<evidence type="ECO:0000256" key="5">
    <source>
        <dbReference type="ARBA" id="ARBA00023159"/>
    </source>
</evidence>
<dbReference type="InterPro" id="IPR009057">
    <property type="entry name" value="Homeodomain-like_sf"/>
</dbReference>
<dbReference type="GO" id="GO:0003677">
    <property type="term" value="F:DNA binding"/>
    <property type="evidence" value="ECO:0007669"/>
    <property type="project" value="UniProtKB-KW"/>
</dbReference>
<comment type="subcellular location">
    <subcellularLocation>
        <location evidence="1">Nucleus</location>
    </subcellularLocation>
</comment>
<accession>A0AA88RGW4</accession>
<dbReference type="SMART" id="SM00717">
    <property type="entry name" value="SANT"/>
    <property type="match status" value="2"/>
</dbReference>
<dbReference type="InterPro" id="IPR015495">
    <property type="entry name" value="Myb_TF_plants"/>
</dbReference>
<evidence type="ECO:0000313" key="11">
    <source>
        <dbReference type="EMBL" id="KAK2989448.1"/>
    </source>
</evidence>
<feature type="region of interest" description="Disordered" evidence="8">
    <location>
        <begin position="168"/>
        <end position="202"/>
    </location>
</feature>
<feature type="non-terminal residue" evidence="11">
    <location>
        <position position="1"/>
    </location>
</feature>
<feature type="domain" description="Myb-like" evidence="9">
    <location>
        <begin position="21"/>
        <end position="114"/>
    </location>
</feature>
<protein>
    <submittedName>
        <fullName evidence="11">Uncharacterized protein</fullName>
    </submittedName>
</protein>
<dbReference type="InterPro" id="IPR001005">
    <property type="entry name" value="SANT/Myb"/>
</dbReference>
<dbReference type="AlphaFoldDB" id="A0AA88RGW4"/>
<dbReference type="Gene3D" id="1.10.10.60">
    <property type="entry name" value="Homeodomain-like"/>
    <property type="match status" value="2"/>
</dbReference>
<dbReference type="InterPro" id="IPR017930">
    <property type="entry name" value="Myb_dom"/>
</dbReference>
<evidence type="ECO:0000256" key="1">
    <source>
        <dbReference type="ARBA" id="ARBA00004123"/>
    </source>
</evidence>
<evidence type="ECO:0000256" key="8">
    <source>
        <dbReference type="SAM" id="MobiDB-lite"/>
    </source>
</evidence>
<evidence type="ECO:0000256" key="6">
    <source>
        <dbReference type="ARBA" id="ARBA00023163"/>
    </source>
</evidence>
<name>A0AA88RGW4_9ASTE</name>
<dbReference type="PANTHER" id="PTHR47999">
    <property type="entry name" value="TRANSCRIPTION FACTOR MYB8-RELATED-RELATED"/>
    <property type="match status" value="1"/>
</dbReference>
<evidence type="ECO:0000256" key="3">
    <source>
        <dbReference type="ARBA" id="ARBA00023015"/>
    </source>
</evidence>
<dbReference type="Pfam" id="PF00249">
    <property type="entry name" value="Myb_DNA-binding"/>
    <property type="match status" value="1"/>
</dbReference>
<evidence type="ECO:0000313" key="12">
    <source>
        <dbReference type="Proteomes" id="UP001187471"/>
    </source>
</evidence>
<dbReference type="PROSITE" id="PS51294">
    <property type="entry name" value="HTH_MYB"/>
    <property type="match status" value="1"/>
</dbReference>